<name>A0A917UD72_9ACTN</name>
<evidence type="ECO:0000256" key="4">
    <source>
        <dbReference type="SAM" id="Coils"/>
    </source>
</evidence>
<keyword evidence="3" id="KW-0406">Ion transport</keyword>
<feature type="compositionally biased region" description="Basic and acidic residues" evidence="5">
    <location>
        <begin position="195"/>
        <end position="207"/>
    </location>
</feature>
<dbReference type="Pfam" id="PF01813">
    <property type="entry name" value="ATP-synt_D"/>
    <property type="match status" value="1"/>
</dbReference>
<dbReference type="InterPro" id="IPR002699">
    <property type="entry name" value="V_ATPase_D"/>
</dbReference>
<feature type="coiled-coil region" evidence="4">
    <location>
        <begin position="31"/>
        <end position="58"/>
    </location>
</feature>
<accession>A0A917UD72</accession>
<evidence type="ECO:0000256" key="3">
    <source>
        <dbReference type="ARBA" id="ARBA00023065"/>
    </source>
</evidence>
<feature type="region of interest" description="Disordered" evidence="5">
    <location>
        <begin position="188"/>
        <end position="207"/>
    </location>
</feature>
<keyword evidence="2" id="KW-0813">Transport</keyword>
<proteinExistence type="inferred from homology"/>
<reference evidence="6" key="2">
    <citation type="submission" date="2020-09" db="EMBL/GenBank/DDBJ databases">
        <authorList>
            <person name="Sun Q."/>
            <person name="Ohkuma M."/>
        </authorList>
    </citation>
    <scope>NUCLEOTIDE SEQUENCE</scope>
    <source>
        <strain evidence="6">JCM 19831</strain>
    </source>
</reference>
<gene>
    <name evidence="6" type="ORF">GCM10007977_093540</name>
    <name evidence="7" type="ORF">GCM10007977_094150</name>
</gene>
<evidence type="ECO:0000313" key="8">
    <source>
        <dbReference type="Proteomes" id="UP000642070"/>
    </source>
</evidence>
<evidence type="ECO:0000313" key="7">
    <source>
        <dbReference type="EMBL" id="GGM77854.1"/>
    </source>
</evidence>
<dbReference type="EMBL" id="BMPI01000075">
    <property type="protein sequence ID" value="GGM77325.1"/>
    <property type="molecule type" value="Genomic_DNA"/>
</dbReference>
<evidence type="ECO:0000256" key="5">
    <source>
        <dbReference type="SAM" id="MobiDB-lite"/>
    </source>
</evidence>
<keyword evidence="8" id="KW-1185">Reference proteome</keyword>
<comment type="caution">
    <text evidence="6">The sequence shown here is derived from an EMBL/GenBank/DDBJ whole genome shotgun (WGS) entry which is preliminary data.</text>
</comment>
<reference evidence="6" key="1">
    <citation type="journal article" date="2014" name="Int. J. Syst. Evol. Microbiol.">
        <title>Complete genome sequence of Corynebacterium casei LMG S-19264T (=DSM 44701T), isolated from a smear-ripened cheese.</title>
        <authorList>
            <consortium name="US DOE Joint Genome Institute (JGI-PGF)"/>
            <person name="Walter F."/>
            <person name="Albersmeier A."/>
            <person name="Kalinowski J."/>
            <person name="Ruckert C."/>
        </authorList>
    </citation>
    <scope>NUCLEOTIDE SEQUENCE</scope>
    <source>
        <strain evidence="6">JCM 19831</strain>
    </source>
</reference>
<evidence type="ECO:0000313" key="6">
    <source>
        <dbReference type="EMBL" id="GGM77325.1"/>
    </source>
</evidence>
<evidence type="ECO:0000256" key="1">
    <source>
        <dbReference type="ARBA" id="ARBA00005850"/>
    </source>
</evidence>
<protein>
    <recommendedName>
        <fullName evidence="9">V-type ATPase, D subunit</fullName>
    </recommendedName>
</protein>
<keyword evidence="4" id="KW-0175">Coiled coil</keyword>
<dbReference type="Proteomes" id="UP000642070">
    <property type="component" value="Unassembled WGS sequence"/>
</dbReference>
<dbReference type="AlphaFoldDB" id="A0A917UD72"/>
<organism evidence="6 8">
    <name type="scientific">Dactylosporangium sucinum</name>
    <dbReference type="NCBI Taxonomy" id="1424081"/>
    <lineage>
        <taxon>Bacteria</taxon>
        <taxon>Bacillati</taxon>
        <taxon>Actinomycetota</taxon>
        <taxon>Actinomycetes</taxon>
        <taxon>Micromonosporales</taxon>
        <taxon>Micromonosporaceae</taxon>
        <taxon>Dactylosporangium</taxon>
    </lineage>
</organism>
<comment type="similarity">
    <text evidence="1">Belongs to the V-ATPase D subunit family.</text>
</comment>
<evidence type="ECO:0000256" key="2">
    <source>
        <dbReference type="ARBA" id="ARBA00022448"/>
    </source>
</evidence>
<sequence>MTAVPRLRQVPPGRAGTLWLRHRLAVARRGCGVLRRKLTMLTEERERLRRRYETTAAEWARADRVACGWLRRAAVLDGADVVGPAGAGGPMTVVPRWTALMGVRYAAPPGIEPPHPPAGWHAPGGSATSQAALTYRAAAEAAARHAASSSALSTVDEEVSAVRQRVRMLEQHWIPRLEDALVVARQQMDEQEAADGARRRARDGRQA</sequence>
<dbReference type="GO" id="GO:0046961">
    <property type="term" value="F:proton-transporting ATPase activity, rotational mechanism"/>
    <property type="evidence" value="ECO:0007669"/>
    <property type="project" value="InterPro"/>
</dbReference>
<evidence type="ECO:0008006" key="9">
    <source>
        <dbReference type="Google" id="ProtNLM"/>
    </source>
</evidence>
<dbReference type="EMBL" id="BMPI01000076">
    <property type="protein sequence ID" value="GGM77854.1"/>
    <property type="molecule type" value="Genomic_DNA"/>
</dbReference>
<dbReference type="Gene3D" id="1.10.287.3240">
    <property type="match status" value="1"/>
</dbReference>